<dbReference type="InterPro" id="IPR050829">
    <property type="entry name" value="CorA_MIT"/>
</dbReference>
<evidence type="ECO:0000256" key="5">
    <source>
        <dbReference type="SAM" id="Coils"/>
    </source>
</evidence>
<feature type="region of interest" description="Disordered" evidence="6">
    <location>
        <begin position="671"/>
        <end position="695"/>
    </location>
</feature>
<dbReference type="SUPFAM" id="SSF144083">
    <property type="entry name" value="Magnesium transport protein CorA, transmembrane region"/>
    <property type="match status" value="1"/>
</dbReference>
<keyword evidence="3 7" id="KW-1133">Transmembrane helix</keyword>
<evidence type="ECO:0000256" key="6">
    <source>
        <dbReference type="SAM" id="MobiDB-lite"/>
    </source>
</evidence>
<feature type="compositionally biased region" description="Polar residues" evidence="6">
    <location>
        <begin position="96"/>
        <end position="111"/>
    </location>
</feature>
<evidence type="ECO:0000256" key="7">
    <source>
        <dbReference type="SAM" id="Phobius"/>
    </source>
</evidence>
<dbReference type="PANTHER" id="PTHR47685">
    <property type="entry name" value="MAGNESIUM TRANSPORT PROTEIN CORA"/>
    <property type="match status" value="1"/>
</dbReference>
<name>A0A3S4F7V3_9PEZI</name>
<dbReference type="InterPro" id="IPR045863">
    <property type="entry name" value="CorA_TM1_TM2"/>
</dbReference>
<feature type="compositionally biased region" description="Polar residues" evidence="6">
    <location>
        <begin position="1222"/>
        <end position="1231"/>
    </location>
</feature>
<dbReference type="InterPro" id="IPR002523">
    <property type="entry name" value="MgTranspt_CorA/ZnTranspt_ZntB"/>
</dbReference>
<feature type="compositionally biased region" description="Basic and acidic residues" evidence="6">
    <location>
        <begin position="122"/>
        <end position="134"/>
    </location>
</feature>
<evidence type="ECO:0000313" key="8">
    <source>
        <dbReference type="EMBL" id="SPQ27088.1"/>
    </source>
</evidence>
<reference evidence="8 9" key="1">
    <citation type="submission" date="2018-04" db="EMBL/GenBank/DDBJ databases">
        <authorList>
            <person name="Huttner S."/>
            <person name="Dainat J."/>
        </authorList>
    </citation>
    <scope>NUCLEOTIDE SEQUENCE [LARGE SCALE GENOMIC DNA]</scope>
</reference>
<organism evidence="8 9">
    <name type="scientific">Thermothielavioides terrestris</name>
    <dbReference type="NCBI Taxonomy" id="2587410"/>
    <lineage>
        <taxon>Eukaryota</taxon>
        <taxon>Fungi</taxon>
        <taxon>Dikarya</taxon>
        <taxon>Ascomycota</taxon>
        <taxon>Pezizomycotina</taxon>
        <taxon>Sordariomycetes</taxon>
        <taxon>Sordariomycetidae</taxon>
        <taxon>Sordariales</taxon>
        <taxon>Chaetomiaceae</taxon>
        <taxon>Thermothielavioides</taxon>
    </lineage>
</organism>
<keyword evidence="4 7" id="KW-0472">Membrane</keyword>
<protein>
    <submittedName>
        <fullName evidence="8">A5d9e183-13b9-4c2d-88fe-f6d9afcd2a5c</fullName>
    </submittedName>
</protein>
<feature type="coiled-coil region" evidence="5">
    <location>
        <begin position="1081"/>
        <end position="1135"/>
    </location>
</feature>
<evidence type="ECO:0000256" key="1">
    <source>
        <dbReference type="ARBA" id="ARBA00004141"/>
    </source>
</evidence>
<feature type="compositionally biased region" description="Polar residues" evidence="6">
    <location>
        <begin position="678"/>
        <end position="688"/>
    </location>
</feature>
<evidence type="ECO:0000256" key="3">
    <source>
        <dbReference type="ARBA" id="ARBA00022989"/>
    </source>
</evidence>
<dbReference type="Proteomes" id="UP000289323">
    <property type="component" value="Unassembled WGS sequence"/>
</dbReference>
<feature type="region of interest" description="Disordered" evidence="6">
    <location>
        <begin position="1187"/>
        <end position="1206"/>
    </location>
</feature>
<feature type="transmembrane region" description="Helical" evidence="7">
    <location>
        <begin position="1025"/>
        <end position="1045"/>
    </location>
</feature>
<feature type="region of interest" description="Disordered" evidence="6">
    <location>
        <begin position="223"/>
        <end position="251"/>
    </location>
</feature>
<feature type="region of interest" description="Disordered" evidence="6">
    <location>
        <begin position="1220"/>
        <end position="1240"/>
    </location>
</feature>
<dbReference type="AlphaFoldDB" id="A0A3S4F7V3"/>
<proteinExistence type="predicted"/>
<feature type="region of interest" description="Disordered" evidence="6">
    <location>
        <begin position="295"/>
        <end position="334"/>
    </location>
</feature>
<dbReference type="Pfam" id="PF01544">
    <property type="entry name" value="CorA"/>
    <property type="match status" value="1"/>
</dbReference>
<dbReference type="PANTHER" id="PTHR47685:SF1">
    <property type="entry name" value="MAGNESIUM TRANSPORT PROTEIN CORA"/>
    <property type="match status" value="1"/>
</dbReference>
<feature type="compositionally biased region" description="Polar residues" evidence="6">
    <location>
        <begin position="298"/>
        <end position="326"/>
    </location>
</feature>
<feature type="compositionally biased region" description="Polar residues" evidence="6">
    <location>
        <begin position="229"/>
        <end position="246"/>
    </location>
</feature>
<evidence type="ECO:0000256" key="2">
    <source>
        <dbReference type="ARBA" id="ARBA00022692"/>
    </source>
</evidence>
<comment type="subcellular location">
    <subcellularLocation>
        <location evidence="1">Membrane</location>
        <topology evidence="1">Multi-pass membrane protein</topology>
    </subcellularLocation>
</comment>
<dbReference type="GO" id="GO:0046873">
    <property type="term" value="F:metal ion transmembrane transporter activity"/>
    <property type="evidence" value="ECO:0007669"/>
    <property type="project" value="InterPro"/>
</dbReference>
<dbReference type="Gene3D" id="1.20.58.340">
    <property type="entry name" value="Magnesium transport protein CorA, transmembrane region"/>
    <property type="match status" value="1"/>
</dbReference>
<dbReference type="GO" id="GO:0016020">
    <property type="term" value="C:membrane"/>
    <property type="evidence" value="ECO:0007669"/>
    <property type="project" value="UniProtKB-SubCell"/>
</dbReference>
<dbReference type="EMBL" id="OUUZ01000019">
    <property type="protein sequence ID" value="SPQ27088.1"/>
    <property type="molecule type" value="Genomic_DNA"/>
</dbReference>
<sequence length="1240" mass="139390">MATGTGRAYDPEYGSPACRSALPHKPEAIRDHVKHYFACIEIAERAKFFDLSNEIWQYEYQLESMAAASEPAEGDQGVNAGGKANANVDAPAKANGTANSKPTAPANTGTSPDPGAGTKQAQIDKPDPVEQRVREKRASVAVAIEAQYKRTEVLRNALAKAPASIMPSSTGTTENQQTAAQPGHLVRCVEESGRRWKSSSTFLSGIEHVRRWRRKVSEPTANVAAVDSDTASDTVTAAQSTASSENGMEPGRRRARAIIKEFYNKGDLSSDSEAEYDLERDVNAYLIQYKPALHRSRTMSSRESTPVTNQPSTATGFSRTSTSQSLREGRPYLAPVDEDLKNDIRFKGRFPDQRLPIRFLFARTPVSPSVLSKKACDEKDPTRIRYFHIPYNNMDWVEQAIAAYYDEKRPDLGHNQRDPLVRTRTQMLLRPQFWRGQQHETRNGTVHARHLRPLCERVSTEPDEIEDNPKNIVLFMPYLHWETDRMRKNIAQAVDLESEKQWRNNEITRLANRAKRKIQREGLPPSGRPVTHPQEQPSKRLLEFIRRNGRAFPDLRRSDRFSDVVAKLLPLRRAADANGRPLIKSPLGQYLIDAARLYEAMSTYRDKQLLEKYLYNDPPLHPRRTLDQSYYWALRTTEARDRDQVVYRGTSITSELRHRFRQVGGDGDMEIDPDADGAQSQGQWTGHGSRTDEDGCEHCRNDVRKTAQLVMVDQLWMWILDERTIITSFPRRYGYNKHDLSGVHKAIRMRLKAARKNQIRSVYDLALIILDECSNTFFDRAKTTDSQPQVMDIFSEAIGGVRHRTTILFGRVWEWAFKASLICRYDPNHAGELRSPLMDVHVEGRLQREIKDIIDELDMMLHVYRTQREVMRRFRRHVEQILDPEGEGALREGPPSPGTGTRAERKRQLYWFRIQAQELLSDVDSRIDELEGLRKAAESSAQSVHELLSLKQQQAGVVQQEASGKLASEAGRQAEETVRQGRSIMVFTVITIIFLPLSFIASVFGMNNIEFGTSTTISLAEQLQYMLISVPFSAGVILLSLSMAFSSFLRALFHSAANFGVTWVLVHTGVYRAWVALGEQHERAERLVAATEQRVEAMKARVWLAAEERRKRKLLKKKKKMVMRAEERAETWRVRQEEQGGESKEGAVAGVAGAGAAVAAGDGSQQGGEDGRTCRRRNAGAILEENGNAGAQTQENGAVPAQGPTASQRLASGVRACLGGTVRSTSGSTASMMKPGDDNV</sequence>
<gene>
    <name evidence="8" type="ORF">TT172_LOCUS9507</name>
</gene>
<feature type="region of interest" description="Disordered" evidence="6">
    <location>
        <begin position="71"/>
        <end position="134"/>
    </location>
</feature>
<evidence type="ECO:0000256" key="4">
    <source>
        <dbReference type="ARBA" id="ARBA00023136"/>
    </source>
</evidence>
<keyword evidence="2 7" id="KW-0812">Transmembrane</keyword>
<accession>A0A3S4F7V3</accession>
<feature type="transmembrane region" description="Helical" evidence="7">
    <location>
        <begin position="984"/>
        <end position="1004"/>
    </location>
</feature>
<evidence type="ECO:0000313" key="9">
    <source>
        <dbReference type="Proteomes" id="UP000289323"/>
    </source>
</evidence>
<keyword evidence="5" id="KW-0175">Coiled coil</keyword>